<comment type="caution">
    <text evidence="2">The sequence shown here is derived from an EMBL/GenBank/DDBJ whole genome shotgun (WGS) entry which is preliminary data.</text>
</comment>
<organism evidence="2">
    <name type="scientific">bioreactor metagenome</name>
    <dbReference type="NCBI Taxonomy" id="1076179"/>
    <lineage>
        <taxon>unclassified sequences</taxon>
        <taxon>metagenomes</taxon>
        <taxon>ecological metagenomes</taxon>
    </lineage>
</organism>
<dbReference type="Pfam" id="PF18936">
    <property type="entry name" value="DUF5684"/>
    <property type="match status" value="1"/>
</dbReference>
<dbReference type="EMBL" id="VSSQ01000279">
    <property type="protein sequence ID" value="MPL89396.1"/>
    <property type="molecule type" value="Genomic_DNA"/>
</dbReference>
<evidence type="ECO:0008006" key="3">
    <source>
        <dbReference type="Google" id="ProtNLM"/>
    </source>
</evidence>
<keyword evidence="1" id="KW-1133">Transmembrane helix</keyword>
<evidence type="ECO:0000313" key="2">
    <source>
        <dbReference type="EMBL" id="MPL89396.1"/>
    </source>
</evidence>
<reference evidence="2" key="1">
    <citation type="submission" date="2019-08" db="EMBL/GenBank/DDBJ databases">
        <authorList>
            <person name="Kucharzyk K."/>
            <person name="Murdoch R.W."/>
            <person name="Higgins S."/>
            <person name="Loffler F."/>
        </authorList>
    </citation>
    <scope>NUCLEOTIDE SEQUENCE</scope>
</reference>
<feature type="transmembrane region" description="Helical" evidence="1">
    <location>
        <begin position="5"/>
        <end position="21"/>
    </location>
</feature>
<proteinExistence type="predicted"/>
<feature type="transmembrane region" description="Helical" evidence="1">
    <location>
        <begin position="49"/>
        <end position="69"/>
    </location>
</feature>
<name>A0A644VDH5_9ZZZZ</name>
<dbReference type="InterPro" id="IPR043739">
    <property type="entry name" value="DUF5684"/>
</dbReference>
<keyword evidence="1" id="KW-0472">Membrane</keyword>
<evidence type="ECO:0000256" key="1">
    <source>
        <dbReference type="SAM" id="Phobius"/>
    </source>
</evidence>
<feature type="transmembrane region" description="Helical" evidence="1">
    <location>
        <begin position="81"/>
        <end position="99"/>
    </location>
</feature>
<gene>
    <name evidence="2" type="ORF">SDC9_35430</name>
</gene>
<keyword evidence="1" id="KW-0812">Transmembrane</keyword>
<accession>A0A644VDH5</accession>
<protein>
    <recommendedName>
        <fullName evidence="3">Signal peptidase I</fullName>
    </recommendedName>
</protein>
<sequence>MKTLFYLVIWVLVIISFWKIFEKAGKKGWESIIPIYNILMLLEIIGKPWWWILLFLIPGVNLIFGIWMFNLLSISFGKTEGFTVGLVLLPFVFLPILAFGDDQYRGPAGIK</sequence>
<dbReference type="AlphaFoldDB" id="A0A644VDH5"/>